<gene>
    <name evidence="4" type="ORF">CALVIDRAFT_594176</name>
</gene>
<feature type="compositionally biased region" description="Basic and acidic residues" evidence="1">
    <location>
        <begin position="22"/>
        <end position="37"/>
    </location>
</feature>
<dbReference type="GO" id="GO:0033553">
    <property type="term" value="C:rDNA heterochromatin"/>
    <property type="evidence" value="ECO:0007669"/>
    <property type="project" value="TreeGrafter"/>
</dbReference>
<accession>A0A167S0I6</accession>
<reference evidence="4 5" key="1">
    <citation type="journal article" date="2016" name="Mol. Biol. Evol.">
        <title>Comparative Genomics of Early-Diverging Mushroom-Forming Fungi Provides Insights into the Origins of Lignocellulose Decay Capabilities.</title>
        <authorList>
            <person name="Nagy L.G."/>
            <person name="Riley R."/>
            <person name="Tritt A."/>
            <person name="Adam C."/>
            <person name="Daum C."/>
            <person name="Floudas D."/>
            <person name="Sun H."/>
            <person name="Yadav J.S."/>
            <person name="Pangilinan J."/>
            <person name="Larsson K.H."/>
            <person name="Matsuura K."/>
            <person name="Barry K."/>
            <person name="Labutti K."/>
            <person name="Kuo R."/>
            <person name="Ohm R.A."/>
            <person name="Bhattacharya S.S."/>
            <person name="Shirouzu T."/>
            <person name="Yoshinaga Y."/>
            <person name="Martin F.M."/>
            <person name="Grigoriev I.V."/>
            <person name="Hibbett D.S."/>
        </authorList>
    </citation>
    <scope>NUCLEOTIDE SEQUENCE [LARGE SCALE GENOMIC DNA]</scope>
    <source>
        <strain evidence="4 5">TUFC12733</strain>
    </source>
</reference>
<dbReference type="STRING" id="1330018.A0A167S0I6"/>
<proteinExistence type="predicted"/>
<sequence>MSSSTSAPAFDPPSDDGLLRFPRSDGDPTERPKETKENAPPGTFNYYELVPRNNKLYKDWRNKVGGFLITRLLPVKGRPGIQYSIADFPEHYALYFKPRMSGKSTGDPYLYGSKYGKVYRSPAEFAYHACWLMTDPTLDRDNCECHYCSKTPQSELSERLGVNVDRYNDTTTKPRSQRAASGSREAGRETPFASPVHDPAEEAQSALRDNPPYRVGEMVWVQIRPPIRGNSDDRTIVCWPTIVLAVLPRPILRTAAGYDQPQPAVKLKLLGTTRAAQVEAFDVVPYHAYAVAANSLEGYMANSRHLNVFDNTSFDGLSDIQLFLDSDREKGPRPVTFDRAWPAFVKGLVMTWRLGDRWSLTRTVASVTGDGISPSIRSDSNTASAAASDTQNQISSDAIWWGAEQIWIGDLVRLRGNSIQNTLILPFVSRNAVNRCLLLRIASIQTRRPNRLADVWLSGTLYETVPEGEEDESSRDDHAKTESGPGVDGTSLSGLVALPSLPEPPLGFRFRSVLSATNIVFVPLASVAGRYYRHLFFSPVVSATRSTNAVEMQELMSLCGYAPGDIWPIKPPLKHQDRKELWDGLEVEVKRFLMPQWKSSNLSLKPEPRE</sequence>
<dbReference type="Pfam" id="PF16761">
    <property type="entry name" value="Clr2_transil"/>
    <property type="match status" value="1"/>
</dbReference>
<keyword evidence="5" id="KW-1185">Reference proteome</keyword>
<feature type="domain" description="Cryptic loci regulator 2 C-terminal" evidence="2">
    <location>
        <begin position="398"/>
        <end position="484"/>
    </location>
</feature>
<dbReference type="PANTHER" id="PTHR38046:SF1">
    <property type="entry name" value="CRYPTIC LOCI REGULATOR 2"/>
    <property type="match status" value="1"/>
</dbReference>
<dbReference type="Proteomes" id="UP000076738">
    <property type="component" value="Unassembled WGS sequence"/>
</dbReference>
<evidence type="ECO:0000313" key="4">
    <source>
        <dbReference type="EMBL" id="KZP01461.1"/>
    </source>
</evidence>
<dbReference type="PANTHER" id="PTHR38046">
    <property type="entry name" value="CRYPTIC LOCI REGULATOR 2"/>
    <property type="match status" value="1"/>
</dbReference>
<evidence type="ECO:0000259" key="2">
    <source>
        <dbReference type="Pfam" id="PF10383"/>
    </source>
</evidence>
<feature type="domain" description="Cryptic loci regulator 2 N-terminal" evidence="3">
    <location>
        <begin position="83"/>
        <end position="148"/>
    </location>
</feature>
<dbReference type="OrthoDB" id="2421327at2759"/>
<dbReference type="GO" id="GO:0070824">
    <property type="term" value="C:SHREC complex"/>
    <property type="evidence" value="ECO:0007669"/>
    <property type="project" value="InterPro"/>
</dbReference>
<feature type="region of interest" description="Disordered" evidence="1">
    <location>
        <begin position="1"/>
        <end position="43"/>
    </location>
</feature>
<dbReference type="GO" id="GO:0031934">
    <property type="term" value="C:mating-type region heterochromatin"/>
    <property type="evidence" value="ECO:0007669"/>
    <property type="project" value="TreeGrafter"/>
</dbReference>
<dbReference type="GO" id="GO:0030466">
    <property type="term" value="P:silent mating-type cassette heterochromatin formation"/>
    <property type="evidence" value="ECO:0007669"/>
    <property type="project" value="TreeGrafter"/>
</dbReference>
<dbReference type="AlphaFoldDB" id="A0A167S0I6"/>
<organism evidence="4 5">
    <name type="scientific">Calocera viscosa (strain TUFC12733)</name>
    <dbReference type="NCBI Taxonomy" id="1330018"/>
    <lineage>
        <taxon>Eukaryota</taxon>
        <taxon>Fungi</taxon>
        <taxon>Dikarya</taxon>
        <taxon>Basidiomycota</taxon>
        <taxon>Agaricomycotina</taxon>
        <taxon>Dacrymycetes</taxon>
        <taxon>Dacrymycetales</taxon>
        <taxon>Dacrymycetaceae</taxon>
        <taxon>Calocera</taxon>
    </lineage>
</organism>
<protein>
    <recommendedName>
        <fullName evidence="6">Cryptic loci regulator 2 N-terminal domain-containing protein</fullName>
    </recommendedName>
</protein>
<evidence type="ECO:0000259" key="3">
    <source>
        <dbReference type="Pfam" id="PF16761"/>
    </source>
</evidence>
<feature type="region of interest" description="Disordered" evidence="1">
    <location>
        <begin position="466"/>
        <end position="491"/>
    </location>
</feature>
<evidence type="ECO:0000256" key="1">
    <source>
        <dbReference type="SAM" id="MobiDB-lite"/>
    </source>
</evidence>
<name>A0A167S0I6_CALVF</name>
<dbReference type="Pfam" id="PF10383">
    <property type="entry name" value="Clr2"/>
    <property type="match status" value="1"/>
</dbReference>
<evidence type="ECO:0008006" key="6">
    <source>
        <dbReference type="Google" id="ProtNLM"/>
    </source>
</evidence>
<dbReference type="EMBL" id="KV417266">
    <property type="protein sequence ID" value="KZP01461.1"/>
    <property type="molecule type" value="Genomic_DNA"/>
</dbReference>
<feature type="compositionally biased region" description="Polar residues" evidence="1">
    <location>
        <begin position="169"/>
        <end position="180"/>
    </location>
</feature>
<dbReference type="InterPro" id="IPR038986">
    <property type="entry name" value="Clr2"/>
</dbReference>
<evidence type="ECO:0000313" key="5">
    <source>
        <dbReference type="Proteomes" id="UP000076738"/>
    </source>
</evidence>
<feature type="region of interest" description="Disordered" evidence="1">
    <location>
        <begin position="166"/>
        <end position="208"/>
    </location>
</feature>
<dbReference type="InterPro" id="IPR031915">
    <property type="entry name" value="Clr2_N"/>
</dbReference>
<dbReference type="InterPro" id="IPR018839">
    <property type="entry name" value="Tscrpt-silencing_Clr2_C"/>
</dbReference>